<dbReference type="Proteomes" id="UP000176650">
    <property type="component" value="Unassembled WGS sequence"/>
</dbReference>
<reference evidence="1 2" key="1">
    <citation type="journal article" date="2016" name="Nat. Commun.">
        <title>Thousands of microbial genomes shed light on interconnected biogeochemical processes in an aquifer system.</title>
        <authorList>
            <person name="Anantharaman K."/>
            <person name="Brown C.T."/>
            <person name="Hug L.A."/>
            <person name="Sharon I."/>
            <person name="Castelle C.J."/>
            <person name="Probst A.J."/>
            <person name="Thomas B.C."/>
            <person name="Singh A."/>
            <person name="Wilkins M.J."/>
            <person name="Karaoz U."/>
            <person name="Brodie E.L."/>
            <person name="Williams K.H."/>
            <person name="Hubbard S.S."/>
            <person name="Banfield J.F."/>
        </authorList>
    </citation>
    <scope>NUCLEOTIDE SEQUENCE [LARGE SCALE GENOMIC DNA]</scope>
</reference>
<comment type="caution">
    <text evidence="1">The sequence shown here is derived from an EMBL/GenBank/DDBJ whole genome shotgun (WGS) entry which is preliminary data.</text>
</comment>
<name>A0A1F5BTB1_9BACT</name>
<evidence type="ECO:0000313" key="1">
    <source>
        <dbReference type="EMBL" id="OGD33811.1"/>
    </source>
</evidence>
<gene>
    <name evidence="1" type="ORF">A2988_01915</name>
</gene>
<dbReference type="AlphaFoldDB" id="A0A1F5BTB1"/>
<proteinExistence type="predicted"/>
<evidence type="ECO:0000313" key="2">
    <source>
        <dbReference type="Proteomes" id="UP000176650"/>
    </source>
</evidence>
<dbReference type="STRING" id="1797298.A2988_01915"/>
<accession>A0A1F5BTB1</accession>
<protein>
    <submittedName>
        <fullName evidence="1">Uncharacterized protein</fullName>
    </submittedName>
</protein>
<dbReference type="EMBL" id="MEYS01000003">
    <property type="protein sequence ID" value="OGD33811.1"/>
    <property type="molecule type" value="Genomic_DNA"/>
</dbReference>
<organism evidence="1 2">
    <name type="scientific">Candidatus Azambacteria bacterium RIFCSPLOWO2_01_FULL_46_25</name>
    <dbReference type="NCBI Taxonomy" id="1797298"/>
    <lineage>
        <taxon>Bacteria</taxon>
        <taxon>Candidatus Azamiibacteriota</taxon>
    </lineage>
</organism>
<sequence>MFEKWPSSEDPIDENQVLEGLRVDMESPATSGPLIGWLEQGERGVSSGVGAIQFGVKTDMLYHQAGYSRAALENLENERYASQCEGAAELEDDITELMYSIESEMGQ</sequence>